<dbReference type="EMBL" id="LT906468">
    <property type="protein sequence ID" value="SNV62603.1"/>
    <property type="molecule type" value="Genomic_DNA"/>
</dbReference>
<dbReference type="Pfam" id="PF01381">
    <property type="entry name" value="HTH_3"/>
    <property type="match status" value="1"/>
</dbReference>
<dbReference type="InterPro" id="IPR010982">
    <property type="entry name" value="Lambda_DNA-bd_dom_sf"/>
</dbReference>
<feature type="domain" description="HTH cro/C1-type" evidence="1">
    <location>
        <begin position="19"/>
        <end position="69"/>
    </location>
</feature>
<dbReference type="CDD" id="cd00093">
    <property type="entry name" value="HTH_XRE"/>
    <property type="match status" value="1"/>
</dbReference>
<sequence>MPKSYFELEIIKRTVEIRRKKYTQRDLAAYLKVSAGYIGQVESKNSSSMYTYNQLNELAKFLECSPQDFFPLLPI</sequence>
<proteinExistence type="predicted"/>
<dbReference type="RefSeq" id="WP_093099462.1">
    <property type="nucleotide sequence ID" value="NZ_FNGK01000004.1"/>
</dbReference>
<evidence type="ECO:0000313" key="2">
    <source>
        <dbReference type="EMBL" id="SNV62603.1"/>
    </source>
</evidence>
<gene>
    <name evidence="2" type="ORF">SAMEA4412673_03810</name>
</gene>
<dbReference type="KEGG" id="smiz:4412673_03810"/>
<dbReference type="Gene3D" id="1.10.260.40">
    <property type="entry name" value="lambda repressor-like DNA-binding domains"/>
    <property type="match status" value="1"/>
</dbReference>
<evidence type="ECO:0000259" key="1">
    <source>
        <dbReference type="PROSITE" id="PS50943"/>
    </source>
</evidence>
<dbReference type="PROSITE" id="PS50943">
    <property type="entry name" value="HTH_CROC1"/>
    <property type="match status" value="1"/>
</dbReference>
<reference evidence="2 3" key="1">
    <citation type="submission" date="2017-06" db="EMBL/GenBank/DDBJ databases">
        <authorList>
            <consortium name="Pathogen Informatics"/>
        </authorList>
    </citation>
    <scope>NUCLEOTIDE SEQUENCE [LARGE SCALE GENOMIC DNA]</scope>
    <source>
        <strain evidence="2 3">NCTC12149</strain>
    </source>
</reference>
<protein>
    <recommendedName>
        <fullName evidence="1">HTH cro/C1-type domain-containing protein</fullName>
    </recommendedName>
</protein>
<name>A0AAJ4XES8_9SPHI</name>
<accession>A0AAJ4XES8</accession>
<dbReference type="InterPro" id="IPR001387">
    <property type="entry name" value="Cro/C1-type_HTH"/>
</dbReference>
<organism evidence="2 3">
    <name type="scientific">Sphingobacterium mizutaii</name>
    <dbReference type="NCBI Taxonomy" id="1010"/>
    <lineage>
        <taxon>Bacteria</taxon>
        <taxon>Pseudomonadati</taxon>
        <taxon>Bacteroidota</taxon>
        <taxon>Sphingobacteriia</taxon>
        <taxon>Sphingobacteriales</taxon>
        <taxon>Sphingobacteriaceae</taxon>
        <taxon>Sphingobacterium</taxon>
    </lineage>
</organism>
<dbReference type="Proteomes" id="UP000215355">
    <property type="component" value="Chromosome 1"/>
</dbReference>
<dbReference type="SUPFAM" id="SSF47413">
    <property type="entry name" value="lambda repressor-like DNA-binding domains"/>
    <property type="match status" value="1"/>
</dbReference>
<dbReference type="GO" id="GO:0003677">
    <property type="term" value="F:DNA binding"/>
    <property type="evidence" value="ECO:0007669"/>
    <property type="project" value="InterPro"/>
</dbReference>
<evidence type="ECO:0000313" key="3">
    <source>
        <dbReference type="Proteomes" id="UP000215355"/>
    </source>
</evidence>
<dbReference type="AlphaFoldDB" id="A0AAJ4XES8"/>